<dbReference type="FunFam" id="3.40.50.2000:FF:000071">
    <property type="entry name" value="Glycosyltransferase"/>
    <property type="match status" value="1"/>
</dbReference>
<name>A0AAV7EIL1_ARIFI</name>
<keyword evidence="3 4" id="KW-0808">Transferase</keyword>
<keyword evidence="7" id="KW-1185">Reference proteome</keyword>
<dbReference type="InterPro" id="IPR035595">
    <property type="entry name" value="UDP_glycos_trans_CS"/>
</dbReference>
<dbReference type="Pfam" id="PF00201">
    <property type="entry name" value="UDPGT"/>
    <property type="match status" value="1"/>
</dbReference>
<dbReference type="SUPFAM" id="SSF53756">
    <property type="entry name" value="UDP-Glycosyltransferase/glycogen phosphorylase"/>
    <property type="match status" value="1"/>
</dbReference>
<comment type="caution">
    <text evidence="6">The sequence shown here is derived from an EMBL/GenBank/DDBJ whole genome shotgun (WGS) entry which is preliminary data.</text>
</comment>
<gene>
    <name evidence="6" type="ORF">H6P81_008635</name>
</gene>
<protein>
    <recommendedName>
        <fullName evidence="5">Glycosyltransferase</fullName>
        <ecNumber evidence="5">2.4.1.-</ecNumber>
    </recommendedName>
</protein>
<evidence type="ECO:0000256" key="3">
    <source>
        <dbReference type="ARBA" id="ARBA00022679"/>
    </source>
</evidence>
<evidence type="ECO:0000256" key="2">
    <source>
        <dbReference type="ARBA" id="ARBA00022676"/>
    </source>
</evidence>
<evidence type="ECO:0000313" key="7">
    <source>
        <dbReference type="Proteomes" id="UP000825729"/>
    </source>
</evidence>
<dbReference type="Gene3D" id="3.40.50.2000">
    <property type="entry name" value="Glycogen Phosphorylase B"/>
    <property type="match status" value="2"/>
</dbReference>
<dbReference type="PANTHER" id="PTHR48047">
    <property type="entry name" value="GLYCOSYLTRANSFERASE"/>
    <property type="match status" value="1"/>
</dbReference>
<accession>A0AAV7EIL1</accession>
<evidence type="ECO:0000313" key="6">
    <source>
        <dbReference type="EMBL" id="KAG9448670.1"/>
    </source>
</evidence>
<dbReference type="EMBL" id="JAINDJ010000004">
    <property type="protein sequence ID" value="KAG9448670.1"/>
    <property type="molecule type" value="Genomic_DNA"/>
</dbReference>
<dbReference type="CDD" id="cd03784">
    <property type="entry name" value="GT1_Gtf-like"/>
    <property type="match status" value="1"/>
</dbReference>
<dbReference type="PROSITE" id="PS00375">
    <property type="entry name" value="UDPGT"/>
    <property type="match status" value="1"/>
</dbReference>
<sequence length="481" mass="53137">MTQGHMIPMIDMARLFARRGPLVTVITTPANAARFESTIARDVRSGLPLRLHTVPFPSAEVGLPEGCENVDTLPSFEAVSSFFVAVGMLQGHVERFLAKAVPRPSCIVSDMGFPWTNETARRFNIPRFVFHGTSCFYLLCNHGLRLHGTHESVESDSELFAIPGVPERFKFSRSQLPDSLIGRSQLVDIRRKMAEAESKVHGVVVNSFDALEPEFVPALREATGKKAWTLGPVSLCNENVRDKIERGNKASVDENDCLRWLDSKKPKSVVYACFGSLCRLGATQLIELGLGLEASNRDFVWVIRNNRESSSEMDEWLSREGFEERVKDRGLVIRGWAPQVLILAHPATGAFLTHCGWNSTLEGVSAGVPLISWPLGAEQFFNEKVVVNELRIGVSVGAEEAVRWGVEKAVKLVGREGVKQAVEKVMGPGEEGERIRLRAAELGAQARQAMEEGGSSDLNMTLLLESIKEYPRNGEVLESEI</sequence>
<dbReference type="InterPro" id="IPR002213">
    <property type="entry name" value="UDP_glucos_trans"/>
</dbReference>
<keyword evidence="2 4" id="KW-0328">Glycosyltransferase</keyword>
<organism evidence="6 7">
    <name type="scientific">Aristolochia fimbriata</name>
    <name type="common">White veined hardy Dutchman's pipe vine</name>
    <dbReference type="NCBI Taxonomy" id="158543"/>
    <lineage>
        <taxon>Eukaryota</taxon>
        <taxon>Viridiplantae</taxon>
        <taxon>Streptophyta</taxon>
        <taxon>Embryophyta</taxon>
        <taxon>Tracheophyta</taxon>
        <taxon>Spermatophyta</taxon>
        <taxon>Magnoliopsida</taxon>
        <taxon>Magnoliidae</taxon>
        <taxon>Piperales</taxon>
        <taxon>Aristolochiaceae</taxon>
        <taxon>Aristolochia</taxon>
    </lineage>
</organism>
<dbReference type="PANTHER" id="PTHR48047:SF182">
    <property type="entry name" value="GLYCOSYLTRANSFERASE"/>
    <property type="match status" value="1"/>
</dbReference>
<dbReference type="GO" id="GO:0035251">
    <property type="term" value="F:UDP-glucosyltransferase activity"/>
    <property type="evidence" value="ECO:0007669"/>
    <property type="project" value="TreeGrafter"/>
</dbReference>
<evidence type="ECO:0000256" key="5">
    <source>
        <dbReference type="RuleBase" id="RU362057"/>
    </source>
</evidence>
<dbReference type="AlphaFoldDB" id="A0AAV7EIL1"/>
<evidence type="ECO:0000256" key="4">
    <source>
        <dbReference type="RuleBase" id="RU003718"/>
    </source>
</evidence>
<dbReference type="Proteomes" id="UP000825729">
    <property type="component" value="Unassembled WGS sequence"/>
</dbReference>
<proteinExistence type="inferred from homology"/>
<comment type="similarity">
    <text evidence="1 4">Belongs to the UDP-glycosyltransferase family.</text>
</comment>
<dbReference type="FunFam" id="3.40.50.2000:FF:000047">
    <property type="entry name" value="Glycosyltransferase"/>
    <property type="match status" value="1"/>
</dbReference>
<reference evidence="6 7" key="1">
    <citation type="submission" date="2021-07" db="EMBL/GenBank/DDBJ databases">
        <title>The Aristolochia fimbriata genome: insights into angiosperm evolution, floral development and chemical biosynthesis.</title>
        <authorList>
            <person name="Jiao Y."/>
        </authorList>
    </citation>
    <scope>NUCLEOTIDE SEQUENCE [LARGE SCALE GENOMIC DNA]</scope>
    <source>
        <strain evidence="6">IBCAS-2021</strain>
        <tissue evidence="6">Leaf</tissue>
    </source>
</reference>
<evidence type="ECO:0000256" key="1">
    <source>
        <dbReference type="ARBA" id="ARBA00009995"/>
    </source>
</evidence>
<dbReference type="EC" id="2.4.1.-" evidence="5"/>